<keyword evidence="3" id="KW-1185">Reference proteome</keyword>
<evidence type="ECO:0000313" key="2">
    <source>
        <dbReference type="EMBL" id="EEZ98860.1"/>
    </source>
</evidence>
<dbReference type="AlphaFoldDB" id="D6WCK3"/>
<evidence type="ECO:0000313" key="3">
    <source>
        <dbReference type="Proteomes" id="UP000007266"/>
    </source>
</evidence>
<dbReference type="HOGENOM" id="CLU_1742882_0_0_1"/>
<name>D6WCK3_TRICA</name>
<evidence type="ECO:0000256" key="1">
    <source>
        <dbReference type="SAM" id="MobiDB-lite"/>
    </source>
</evidence>
<organism evidence="2 3">
    <name type="scientific">Tribolium castaneum</name>
    <name type="common">Red flour beetle</name>
    <dbReference type="NCBI Taxonomy" id="7070"/>
    <lineage>
        <taxon>Eukaryota</taxon>
        <taxon>Metazoa</taxon>
        <taxon>Ecdysozoa</taxon>
        <taxon>Arthropoda</taxon>
        <taxon>Hexapoda</taxon>
        <taxon>Insecta</taxon>
        <taxon>Pterygota</taxon>
        <taxon>Neoptera</taxon>
        <taxon>Endopterygota</taxon>
        <taxon>Coleoptera</taxon>
        <taxon>Polyphaga</taxon>
        <taxon>Cucujiformia</taxon>
        <taxon>Tenebrionidae</taxon>
        <taxon>Tenebrionidae incertae sedis</taxon>
        <taxon>Tribolium</taxon>
    </lineage>
</organism>
<sequence>MMGGWEEDDDGDFVVVVVVAGADVAVLEDVEEGGGVAALDAGGAKAPSGSSSWASASLLSLDSPPDILSSYTGPSEKFKGCSRPQSASKSNYWPENWSRPQNKYGWPENPPQNPDLEPNIRPDVEIAPEERFYRVNFFVEVRCKCRNRRF</sequence>
<accession>D6WCK3</accession>
<feature type="compositionally biased region" description="Polar residues" evidence="1">
    <location>
        <begin position="83"/>
        <end position="101"/>
    </location>
</feature>
<proteinExistence type="predicted"/>
<dbReference type="EMBL" id="KQ971311">
    <property type="protein sequence ID" value="EEZ98860.1"/>
    <property type="molecule type" value="Genomic_DNA"/>
</dbReference>
<gene>
    <name evidence="2" type="primary">GLEAN_04471</name>
    <name evidence="2" type="ORF">TcasGA2_TC004471</name>
</gene>
<reference evidence="2 3" key="2">
    <citation type="journal article" date="2010" name="Nucleic Acids Res.">
        <title>BeetleBase in 2010: revisions to provide comprehensive genomic information for Tribolium castaneum.</title>
        <authorList>
            <person name="Kim H.S."/>
            <person name="Murphy T."/>
            <person name="Xia J."/>
            <person name="Caragea D."/>
            <person name="Park Y."/>
            <person name="Beeman R.W."/>
            <person name="Lorenzen M.D."/>
            <person name="Butcher S."/>
            <person name="Manak J.R."/>
            <person name="Brown S.J."/>
        </authorList>
    </citation>
    <scope>GENOME REANNOTATION</scope>
    <source>
        <strain evidence="2 3">Georgia GA2</strain>
    </source>
</reference>
<reference evidence="2 3" key="1">
    <citation type="journal article" date="2008" name="Nature">
        <title>The genome of the model beetle and pest Tribolium castaneum.</title>
        <authorList>
            <consortium name="Tribolium Genome Sequencing Consortium"/>
            <person name="Richards S."/>
            <person name="Gibbs R.A."/>
            <person name="Weinstock G.M."/>
            <person name="Brown S.J."/>
            <person name="Denell R."/>
            <person name="Beeman R.W."/>
            <person name="Gibbs R."/>
            <person name="Beeman R.W."/>
            <person name="Brown S.J."/>
            <person name="Bucher G."/>
            <person name="Friedrich M."/>
            <person name="Grimmelikhuijzen C.J."/>
            <person name="Klingler M."/>
            <person name="Lorenzen M."/>
            <person name="Richards S."/>
            <person name="Roth S."/>
            <person name="Schroder R."/>
            <person name="Tautz D."/>
            <person name="Zdobnov E.M."/>
            <person name="Muzny D."/>
            <person name="Gibbs R.A."/>
            <person name="Weinstock G.M."/>
            <person name="Attaway T."/>
            <person name="Bell S."/>
            <person name="Buhay C.J."/>
            <person name="Chandrabose M.N."/>
            <person name="Chavez D."/>
            <person name="Clerk-Blankenburg K.P."/>
            <person name="Cree A."/>
            <person name="Dao M."/>
            <person name="Davis C."/>
            <person name="Chacko J."/>
            <person name="Dinh H."/>
            <person name="Dugan-Rocha S."/>
            <person name="Fowler G."/>
            <person name="Garner T.T."/>
            <person name="Garnes J."/>
            <person name="Gnirke A."/>
            <person name="Hawes A."/>
            <person name="Hernandez J."/>
            <person name="Hines S."/>
            <person name="Holder M."/>
            <person name="Hume J."/>
            <person name="Jhangiani S.N."/>
            <person name="Joshi V."/>
            <person name="Khan Z.M."/>
            <person name="Jackson L."/>
            <person name="Kovar C."/>
            <person name="Kowis A."/>
            <person name="Lee S."/>
            <person name="Lewis L.R."/>
            <person name="Margolis J."/>
            <person name="Morgan M."/>
            <person name="Nazareth L.V."/>
            <person name="Nguyen N."/>
            <person name="Okwuonu G."/>
            <person name="Parker D."/>
            <person name="Richards S."/>
            <person name="Ruiz S.J."/>
            <person name="Santibanez J."/>
            <person name="Savard J."/>
            <person name="Scherer S.E."/>
            <person name="Schneider B."/>
            <person name="Sodergren E."/>
            <person name="Tautz D."/>
            <person name="Vattahil S."/>
            <person name="Villasana D."/>
            <person name="White C.S."/>
            <person name="Wright R."/>
            <person name="Park Y."/>
            <person name="Beeman R.W."/>
            <person name="Lord J."/>
            <person name="Oppert B."/>
            <person name="Lorenzen M."/>
            <person name="Brown S."/>
            <person name="Wang L."/>
            <person name="Savard J."/>
            <person name="Tautz D."/>
            <person name="Richards S."/>
            <person name="Weinstock G."/>
            <person name="Gibbs R.A."/>
            <person name="Liu Y."/>
            <person name="Worley K."/>
            <person name="Weinstock G."/>
            <person name="Elsik C.G."/>
            <person name="Reese J.T."/>
            <person name="Elhaik E."/>
            <person name="Landan G."/>
            <person name="Graur D."/>
            <person name="Arensburger P."/>
            <person name="Atkinson P."/>
            <person name="Beeman R.W."/>
            <person name="Beidler J."/>
            <person name="Brown S.J."/>
            <person name="Demuth J.P."/>
            <person name="Drury D.W."/>
            <person name="Du Y.Z."/>
            <person name="Fujiwara H."/>
            <person name="Lorenzen M."/>
            <person name="Maselli V."/>
            <person name="Osanai M."/>
            <person name="Park Y."/>
            <person name="Robertson H.M."/>
            <person name="Tu Z."/>
            <person name="Wang J.J."/>
            <person name="Wang S."/>
            <person name="Richards S."/>
            <person name="Song H."/>
            <person name="Zhang L."/>
            <person name="Sodergren E."/>
            <person name="Werner D."/>
            <person name="Stanke M."/>
            <person name="Morgenstern B."/>
            <person name="Solovyev V."/>
            <person name="Kosarev P."/>
            <person name="Brown G."/>
            <person name="Chen H.C."/>
            <person name="Ermolaeva O."/>
            <person name="Hlavina W."/>
            <person name="Kapustin Y."/>
            <person name="Kiryutin B."/>
            <person name="Kitts P."/>
            <person name="Maglott D."/>
            <person name="Pruitt K."/>
            <person name="Sapojnikov V."/>
            <person name="Souvorov A."/>
            <person name="Mackey A.J."/>
            <person name="Waterhouse R.M."/>
            <person name="Wyder S."/>
            <person name="Zdobnov E.M."/>
            <person name="Zdobnov E.M."/>
            <person name="Wyder S."/>
            <person name="Kriventseva E.V."/>
            <person name="Kadowaki T."/>
            <person name="Bork P."/>
            <person name="Aranda M."/>
            <person name="Bao R."/>
            <person name="Beermann A."/>
            <person name="Berns N."/>
            <person name="Bolognesi R."/>
            <person name="Bonneton F."/>
            <person name="Bopp D."/>
            <person name="Brown S.J."/>
            <person name="Bucher G."/>
            <person name="Butts T."/>
            <person name="Chaumot A."/>
            <person name="Denell R.E."/>
            <person name="Ferrier D.E."/>
            <person name="Friedrich M."/>
            <person name="Gordon C.M."/>
            <person name="Jindra M."/>
            <person name="Klingler M."/>
            <person name="Lan Q."/>
            <person name="Lattorff H.M."/>
            <person name="Laudet V."/>
            <person name="von Levetsow C."/>
            <person name="Liu Z."/>
            <person name="Lutz R."/>
            <person name="Lynch J.A."/>
            <person name="da Fonseca R.N."/>
            <person name="Posnien N."/>
            <person name="Reuter R."/>
            <person name="Roth S."/>
            <person name="Savard J."/>
            <person name="Schinko J.B."/>
            <person name="Schmitt C."/>
            <person name="Schoppmeier M."/>
            <person name="Schroder R."/>
            <person name="Shippy T.D."/>
            <person name="Simonnet F."/>
            <person name="Marques-Souza H."/>
            <person name="Tautz D."/>
            <person name="Tomoyasu Y."/>
            <person name="Trauner J."/>
            <person name="Van der Zee M."/>
            <person name="Vervoort M."/>
            <person name="Wittkopp N."/>
            <person name="Wimmer E.A."/>
            <person name="Yang X."/>
            <person name="Jones A.K."/>
            <person name="Sattelle D.B."/>
            <person name="Ebert P.R."/>
            <person name="Nelson D."/>
            <person name="Scott J.G."/>
            <person name="Beeman R.W."/>
            <person name="Muthukrishnan S."/>
            <person name="Kramer K.J."/>
            <person name="Arakane Y."/>
            <person name="Beeman R.W."/>
            <person name="Zhu Q."/>
            <person name="Hogenkamp D."/>
            <person name="Dixit R."/>
            <person name="Oppert B."/>
            <person name="Jiang H."/>
            <person name="Zou Z."/>
            <person name="Marshall J."/>
            <person name="Elpidina E."/>
            <person name="Vinokurov K."/>
            <person name="Oppert C."/>
            <person name="Zou Z."/>
            <person name="Evans J."/>
            <person name="Lu Z."/>
            <person name="Zhao P."/>
            <person name="Sumathipala N."/>
            <person name="Altincicek B."/>
            <person name="Vilcinskas A."/>
            <person name="Williams M."/>
            <person name="Hultmark D."/>
            <person name="Hetru C."/>
            <person name="Jiang H."/>
            <person name="Grimmelikhuijzen C.J."/>
            <person name="Hauser F."/>
            <person name="Cazzamali G."/>
            <person name="Williamson M."/>
            <person name="Park Y."/>
            <person name="Li B."/>
            <person name="Tanaka Y."/>
            <person name="Predel R."/>
            <person name="Neupert S."/>
            <person name="Schachtner J."/>
            <person name="Verleyen P."/>
            <person name="Raible F."/>
            <person name="Bork P."/>
            <person name="Friedrich M."/>
            <person name="Walden K.K."/>
            <person name="Robertson H.M."/>
            <person name="Angeli S."/>
            <person name="Foret S."/>
            <person name="Bucher G."/>
            <person name="Schuetz S."/>
            <person name="Maleszka R."/>
            <person name="Wimmer E.A."/>
            <person name="Beeman R.W."/>
            <person name="Lorenzen M."/>
            <person name="Tomoyasu Y."/>
            <person name="Miller S.C."/>
            <person name="Grossmann D."/>
            <person name="Bucher G."/>
        </authorList>
    </citation>
    <scope>NUCLEOTIDE SEQUENCE [LARGE SCALE GENOMIC DNA]</scope>
    <source>
        <strain evidence="2 3">Georgia GA2</strain>
    </source>
</reference>
<feature type="region of interest" description="Disordered" evidence="1">
    <location>
        <begin position="71"/>
        <end position="119"/>
    </location>
</feature>
<protein>
    <submittedName>
        <fullName evidence="2">Uncharacterized protein</fullName>
    </submittedName>
</protein>
<dbReference type="Proteomes" id="UP000007266">
    <property type="component" value="Linkage group 2"/>
</dbReference>